<evidence type="ECO:0000259" key="2">
    <source>
        <dbReference type="PROSITE" id="PS50011"/>
    </source>
</evidence>
<dbReference type="AlphaFoldDB" id="L7JVS2"/>
<feature type="compositionally biased region" description="Polar residues" evidence="1">
    <location>
        <begin position="300"/>
        <end position="312"/>
    </location>
</feature>
<reference evidence="3 4" key="1">
    <citation type="journal article" date="2012" name="PLoS Pathog.">
        <title>The genome of the obligate intracellular parasite Trachipleistophora hominis: new insights into microsporidian genome dynamics and reductive evolution.</title>
        <authorList>
            <person name="Heinz E."/>
            <person name="Williams T.A."/>
            <person name="Nakjang S."/>
            <person name="Noel C.J."/>
            <person name="Swan D.C."/>
            <person name="Goldberg A.V."/>
            <person name="Harris S.R."/>
            <person name="Weinmaier T."/>
            <person name="Markert S."/>
            <person name="Becher D."/>
            <person name="Bernhardt J."/>
            <person name="Dagan T."/>
            <person name="Hacker C."/>
            <person name="Lucocq J.M."/>
            <person name="Schweder T."/>
            <person name="Rattei T."/>
            <person name="Hall N."/>
            <person name="Hirt R.P."/>
            <person name="Embley T.M."/>
        </authorList>
    </citation>
    <scope>NUCLEOTIDE SEQUENCE [LARGE SCALE GENOMIC DNA]</scope>
</reference>
<dbReference type="GO" id="GO:0005524">
    <property type="term" value="F:ATP binding"/>
    <property type="evidence" value="ECO:0007669"/>
    <property type="project" value="InterPro"/>
</dbReference>
<dbReference type="GO" id="GO:0004674">
    <property type="term" value="F:protein serine/threonine kinase activity"/>
    <property type="evidence" value="ECO:0007669"/>
    <property type="project" value="UniProtKB-EC"/>
</dbReference>
<dbReference type="EMBL" id="JH993986">
    <property type="protein sequence ID" value="ELQ75136.1"/>
    <property type="molecule type" value="Genomic_DNA"/>
</dbReference>
<keyword evidence="3" id="KW-0418">Kinase</keyword>
<proteinExistence type="predicted"/>
<gene>
    <name evidence="3" type="ORF">THOM_1921</name>
</gene>
<dbReference type="InterPro" id="IPR052402">
    <property type="entry name" value="ADCK_kinase"/>
</dbReference>
<organism evidence="3 4">
    <name type="scientific">Trachipleistophora hominis</name>
    <name type="common">Microsporidian parasite</name>
    <dbReference type="NCBI Taxonomy" id="72359"/>
    <lineage>
        <taxon>Eukaryota</taxon>
        <taxon>Fungi</taxon>
        <taxon>Fungi incertae sedis</taxon>
        <taxon>Microsporidia</taxon>
        <taxon>Pleistophoridae</taxon>
        <taxon>Trachipleistophora</taxon>
    </lineage>
</organism>
<dbReference type="OrthoDB" id="1290869at2759"/>
<dbReference type="Gene3D" id="1.10.510.10">
    <property type="entry name" value="Transferase(Phosphotransferase) domain 1"/>
    <property type="match status" value="1"/>
</dbReference>
<feature type="region of interest" description="Disordered" evidence="1">
    <location>
        <begin position="300"/>
        <end position="325"/>
    </location>
</feature>
<name>L7JVS2_TRAHO</name>
<dbReference type="PANTHER" id="PTHR45890:SF1">
    <property type="entry name" value="AARF DOMAIN CONTAINING KINASE 2"/>
    <property type="match status" value="1"/>
</dbReference>
<accession>L7JVS2</accession>
<dbReference type="InterPro" id="IPR000719">
    <property type="entry name" value="Prot_kinase_dom"/>
</dbReference>
<dbReference type="FunCoup" id="L7JVS2">
    <property type="interactions" value="6"/>
</dbReference>
<keyword evidence="4" id="KW-1185">Reference proteome</keyword>
<dbReference type="STRING" id="72359.L7JVS2"/>
<dbReference type="VEuPathDB" id="MicrosporidiaDB:THOM_1921"/>
<dbReference type="PROSITE" id="PS50011">
    <property type="entry name" value="PROTEIN_KINASE_DOM"/>
    <property type="match status" value="1"/>
</dbReference>
<protein>
    <submittedName>
        <fullName evidence="3">Putative unusual protein kinase</fullName>
        <ecNumber evidence="3">2.7.11.1</ecNumber>
    </submittedName>
</protein>
<evidence type="ECO:0000313" key="4">
    <source>
        <dbReference type="Proteomes" id="UP000011185"/>
    </source>
</evidence>
<dbReference type="InParanoid" id="L7JVS2"/>
<dbReference type="Proteomes" id="UP000011185">
    <property type="component" value="Unassembled WGS sequence"/>
</dbReference>
<dbReference type="InterPro" id="IPR004147">
    <property type="entry name" value="ABC1_dom"/>
</dbReference>
<dbReference type="OMA" id="SMVRTHH"/>
<feature type="domain" description="Protein kinase" evidence="2">
    <location>
        <begin position="124"/>
        <end position="542"/>
    </location>
</feature>
<dbReference type="PANTHER" id="PTHR45890">
    <property type="entry name" value="AARF DOMAIN CONTAINING KINASE 2 (PREDICTED)"/>
    <property type="match status" value="1"/>
</dbReference>
<dbReference type="HOGENOM" id="CLU_502663_0_0_1"/>
<keyword evidence="3" id="KW-0808">Transferase</keyword>
<dbReference type="Pfam" id="PF03109">
    <property type="entry name" value="ABC1"/>
    <property type="match status" value="1"/>
</dbReference>
<dbReference type="SUPFAM" id="SSF56112">
    <property type="entry name" value="Protein kinase-like (PK-like)"/>
    <property type="match status" value="1"/>
</dbReference>
<sequence length="542" mass="63385">MFTSIFSREPYNRPKYRYRYHSPYKFPISDQLYRLCRLSCSIIPPILAYPFPSEIYYKTVYSFFANNGYVVMKLGQWLATRTDLLSIGLCKVLSTLHNEAPAHPFVDTLEILRNEMYDISLFHFVTHKPIGSGSVAQVYKVIINDEIRTFSFFWKHLFNFPQNFFLTDSRQIDTKLDRTKNSREILRKHGHKTLAIKIIHPNTTKDVYLDCQILTNAAKVLSVIPALSCLNINEQILHFQNEILKQIDLTGEERNMKVMRHLTRYDKNILIAEPIMATKNVLIMEYLEGESIVSRSGRMSNQIDNNRTNNEKTGLPLHDTKNESSKEFSKNKNMNFGLFKKQNHSLSVTALTFFVKSLFYNEFIHTDLHPGNVSVTKSNKLILYDFGLTKFLSHAEHRNLIDLFCSLFIEKNGLIVGDLLVERLACNKNVDKKKFRGEINELINHYFKQVLRMNGNSTRNDAYMITKEYGFKAIRLFNKYNVKIDYKYNQLFVTAFCFDGILRQIQPDCTFYGELDQLIWKFGPTLYLLKQHMVRKLFGLGK</sequence>
<evidence type="ECO:0000313" key="3">
    <source>
        <dbReference type="EMBL" id="ELQ75136.1"/>
    </source>
</evidence>
<evidence type="ECO:0000256" key="1">
    <source>
        <dbReference type="SAM" id="MobiDB-lite"/>
    </source>
</evidence>
<dbReference type="InterPro" id="IPR011009">
    <property type="entry name" value="Kinase-like_dom_sf"/>
</dbReference>
<dbReference type="EC" id="2.7.11.1" evidence="3"/>